<reference evidence="14" key="2">
    <citation type="journal article" date="2021" name="PeerJ">
        <title>Extensive microbial diversity within the chicken gut microbiome revealed by metagenomics and culture.</title>
        <authorList>
            <person name="Gilroy R."/>
            <person name="Ravi A."/>
            <person name="Getino M."/>
            <person name="Pursley I."/>
            <person name="Horton D.L."/>
            <person name="Alikhan N.F."/>
            <person name="Baker D."/>
            <person name="Gharbi K."/>
            <person name="Hall N."/>
            <person name="Watson M."/>
            <person name="Adriaenssens E.M."/>
            <person name="Foster-Nyarko E."/>
            <person name="Jarju S."/>
            <person name="Secka A."/>
            <person name="Antonio M."/>
            <person name="Oren A."/>
            <person name="Chaudhuri R.R."/>
            <person name="La Ragione R."/>
            <person name="Hildebrand F."/>
            <person name="Pallen M.J."/>
        </authorList>
    </citation>
    <scope>NUCLEOTIDE SEQUENCE</scope>
    <source>
        <strain evidence="14">9366</strain>
    </source>
</reference>
<comment type="cofactor">
    <cofactor evidence="12">
        <name>[4Fe-4S] cluster</name>
        <dbReference type="ChEBI" id="CHEBI:49883"/>
    </cofactor>
    <text evidence="12">Binds 1 [4Fe-4S] cluster. The cluster is coordinated with 3 cysteines and an exchangeable S-adenosyl-L-methionine.</text>
</comment>
<evidence type="ECO:0000256" key="12">
    <source>
        <dbReference type="HAMAP-Rule" id="MF_01849"/>
    </source>
</evidence>
<reference evidence="14" key="1">
    <citation type="submission" date="2020-10" db="EMBL/GenBank/DDBJ databases">
        <authorList>
            <person name="Gilroy R."/>
        </authorList>
    </citation>
    <scope>NUCLEOTIDE SEQUENCE</scope>
    <source>
        <strain evidence="14">9366</strain>
    </source>
</reference>
<feature type="active site" description="S-methylcysteine intermediate" evidence="12">
    <location>
        <position position="331"/>
    </location>
</feature>
<dbReference type="FunFam" id="3.20.20.70:FF:000014">
    <property type="entry name" value="Probable dual-specificity RNA methyltransferase RlmN"/>
    <property type="match status" value="1"/>
</dbReference>
<feature type="binding site" evidence="12">
    <location>
        <begin position="157"/>
        <end position="158"/>
    </location>
    <ligand>
        <name>S-adenosyl-L-methionine</name>
        <dbReference type="ChEBI" id="CHEBI:59789"/>
    </ligand>
</feature>
<proteinExistence type="inferred from homology"/>
<dbReference type="AlphaFoldDB" id="A0A9D1SKP7"/>
<evidence type="ECO:0000256" key="6">
    <source>
        <dbReference type="ARBA" id="ARBA00022679"/>
    </source>
</evidence>
<dbReference type="InterPro" id="IPR058240">
    <property type="entry name" value="rSAM_sf"/>
</dbReference>
<evidence type="ECO:0000256" key="8">
    <source>
        <dbReference type="ARBA" id="ARBA00022694"/>
    </source>
</evidence>
<keyword evidence="5 12" id="KW-0489">Methyltransferase</keyword>
<dbReference type="Gene3D" id="1.10.150.530">
    <property type="match status" value="1"/>
</dbReference>
<dbReference type="EMBL" id="DVNJ01000031">
    <property type="protein sequence ID" value="HIU63203.1"/>
    <property type="molecule type" value="Genomic_DNA"/>
</dbReference>
<feature type="binding site" evidence="12">
    <location>
        <position position="113"/>
    </location>
    <ligand>
        <name>[4Fe-4S] cluster</name>
        <dbReference type="ChEBI" id="CHEBI:49883"/>
        <note>4Fe-4S-S-AdoMet</note>
    </ligand>
</feature>
<dbReference type="PIRSF" id="PIRSF006004">
    <property type="entry name" value="CHP00048"/>
    <property type="match status" value="1"/>
</dbReference>
<dbReference type="CDD" id="cd01335">
    <property type="entry name" value="Radical_SAM"/>
    <property type="match status" value="1"/>
</dbReference>
<evidence type="ECO:0000256" key="3">
    <source>
        <dbReference type="ARBA" id="ARBA00022490"/>
    </source>
</evidence>
<dbReference type="SFLD" id="SFLDF00275">
    <property type="entry name" value="adenosine_C2_methyltransferase"/>
    <property type="match status" value="1"/>
</dbReference>
<evidence type="ECO:0000256" key="2">
    <source>
        <dbReference type="ARBA" id="ARBA00022485"/>
    </source>
</evidence>
<dbReference type="GO" id="GO:0070040">
    <property type="term" value="F:rRNA (adenine(2503)-C2-)-methyltransferase activity"/>
    <property type="evidence" value="ECO:0007669"/>
    <property type="project" value="UniProtKB-UniRule"/>
</dbReference>
<comment type="caution">
    <text evidence="14">The sequence shown here is derived from an EMBL/GenBank/DDBJ whole genome shotgun (WGS) entry which is preliminary data.</text>
</comment>
<keyword evidence="9 12" id="KW-0479">Metal-binding</keyword>
<dbReference type="InterPro" id="IPR040072">
    <property type="entry name" value="Methyltransferase_A"/>
</dbReference>
<name>A0A9D1SKP7_9FIRM</name>
<evidence type="ECO:0000256" key="7">
    <source>
        <dbReference type="ARBA" id="ARBA00022691"/>
    </source>
</evidence>
<dbReference type="Pfam" id="PF04055">
    <property type="entry name" value="Radical_SAM"/>
    <property type="match status" value="1"/>
</dbReference>
<dbReference type="GO" id="GO:0070475">
    <property type="term" value="P:rRNA base methylation"/>
    <property type="evidence" value="ECO:0007669"/>
    <property type="project" value="UniProtKB-UniRule"/>
</dbReference>
<dbReference type="InterPro" id="IPR007197">
    <property type="entry name" value="rSAM"/>
</dbReference>
<dbReference type="NCBIfam" id="TIGR00048">
    <property type="entry name" value="rRNA_mod_RlmN"/>
    <property type="match status" value="1"/>
</dbReference>
<evidence type="ECO:0000256" key="1">
    <source>
        <dbReference type="ARBA" id="ARBA00004496"/>
    </source>
</evidence>
<keyword evidence="2 12" id="KW-0004">4Fe-4S</keyword>
<feature type="active site" description="Proton acceptor" evidence="12">
    <location>
        <position position="89"/>
    </location>
</feature>
<dbReference type="GO" id="GO:0030488">
    <property type="term" value="P:tRNA methylation"/>
    <property type="evidence" value="ECO:0007669"/>
    <property type="project" value="UniProtKB-UniRule"/>
</dbReference>
<dbReference type="Pfam" id="PF21016">
    <property type="entry name" value="RlmN_N"/>
    <property type="match status" value="1"/>
</dbReference>
<organism evidence="14 15">
    <name type="scientific">Candidatus Caccalectryoclostridium excrementigallinarum</name>
    <dbReference type="NCBI Taxonomy" id="2840710"/>
    <lineage>
        <taxon>Bacteria</taxon>
        <taxon>Bacillati</taxon>
        <taxon>Bacillota</taxon>
        <taxon>Clostridia</taxon>
        <taxon>Christensenellales</taxon>
        <taxon>Christensenellaceae</taxon>
        <taxon>Christensenellaceae incertae sedis</taxon>
        <taxon>Candidatus Caccalectryoclostridium</taxon>
    </lineage>
</organism>
<comment type="function">
    <text evidence="12">Specifically methylates position 2 of adenine 2503 in 23S rRNA and position 2 of adenine 37 in tRNAs.</text>
</comment>
<feature type="binding site" evidence="12">
    <location>
        <begin position="212"/>
        <end position="214"/>
    </location>
    <ligand>
        <name>S-adenosyl-L-methionine</name>
        <dbReference type="ChEBI" id="CHEBI:59789"/>
    </ligand>
</feature>
<dbReference type="GO" id="GO:0019843">
    <property type="term" value="F:rRNA binding"/>
    <property type="evidence" value="ECO:0007669"/>
    <property type="project" value="UniProtKB-UniRule"/>
</dbReference>
<keyword evidence="11 12" id="KW-0411">Iron-sulfur</keyword>
<sequence length="345" mass="37869">MNFLLDLTFDELDEIVKNAGEAAYRTAQIYSWIAKGAKYSQMSNVPSALKDKLAAEYGDEPIKIIKTLRSSADGTEKFLYSLYDGNVIEGVLMRYKYGNTLCVSTQVGCRMNCAFCASGLDGLVRNLSSGEILGQIVAVNALHGGNTVTNVVLMGSGEPLDNYDNTVKFLQNVSDARGLNISKRNVSLSTCGLCDKIRRLCDEGYTPTLTISLHAPTDEIRKKIMPVAISYKVSEVIEAAKYYFSVTGRRVIFEYSLIDGVNDSFECADRLARLVKGFSCHINLIALNDVRERGLGGTPRQKVNAFKVRLERAGASVTLRRSMGADIEGACGQLRRKHIKAGEET</sequence>
<dbReference type="SFLD" id="SFLDG01062">
    <property type="entry name" value="methyltransferase_(Class_A)"/>
    <property type="match status" value="1"/>
</dbReference>
<evidence type="ECO:0000313" key="14">
    <source>
        <dbReference type="EMBL" id="HIU63203.1"/>
    </source>
</evidence>
<feature type="domain" description="Radical SAM core" evidence="13">
    <location>
        <begin position="95"/>
        <end position="326"/>
    </location>
</feature>
<comment type="caution">
    <text evidence="12">Lacks conserved residue(s) required for the propagation of feature annotation.</text>
</comment>
<comment type="subcellular location">
    <subcellularLocation>
        <location evidence="1 12">Cytoplasm</location>
    </subcellularLocation>
</comment>
<comment type="miscellaneous">
    <text evidence="12">Reaction proceeds by a ping-pong mechanism involving intermediate methylation of a conserved cysteine residue.</text>
</comment>
<dbReference type="InterPro" id="IPR013785">
    <property type="entry name" value="Aldolase_TIM"/>
</dbReference>
<feature type="binding site" evidence="12">
    <location>
        <position position="109"/>
    </location>
    <ligand>
        <name>[4Fe-4S] cluster</name>
        <dbReference type="ChEBI" id="CHEBI:49883"/>
        <note>4Fe-4S-S-AdoMet</note>
    </ligand>
</feature>
<comment type="catalytic activity">
    <reaction evidence="12">
        <text>adenosine(2503) in 23S rRNA + 2 reduced [2Fe-2S]-[ferredoxin] + 2 S-adenosyl-L-methionine = 2-methyladenosine(2503) in 23S rRNA + 5'-deoxyadenosine + L-methionine + 2 oxidized [2Fe-2S]-[ferredoxin] + S-adenosyl-L-homocysteine</text>
        <dbReference type="Rhea" id="RHEA:42916"/>
        <dbReference type="Rhea" id="RHEA-COMP:10000"/>
        <dbReference type="Rhea" id="RHEA-COMP:10001"/>
        <dbReference type="Rhea" id="RHEA-COMP:10152"/>
        <dbReference type="Rhea" id="RHEA-COMP:10282"/>
        <dbReference type="ChEBI" id="CHEBI:17319"/>
        <dbReference type="ChEBI" id="CHEBI:33737"/>
        <dbReference type="ChEBI" id="CHEBI:33738"/>
        <dbReference type="ChEBI" id="CHEBI:57844"/>
        <dbReference type="ChEBI" id="CHEBI:57856"/>
        <dbReference type="ChEBI" id="CHEBI:59789"/>
        <dbReference type="ChEBI" id="CHEBI:74411"/>
        <dbReference type="ChEBI" id="CHEBI:74497"/>
        <dbReference type="EC" id="2.1.1.192"/>
    </reaction>
</comment>
<keyword evidence="12" id="KW-1015">Disulfide bond</keyword>
<dbReference type="InterPro" id="IPR004383">
    <property type="entry name" value="rRNA_lsu_MTrfase_RlmN/Cfr"/>
</dbReference>
<dbReference type="PANTHER" id="PTHR30544:SF5">
    <property type="entry name" value="RADICAL SAM CORE DOMAIN-CONTAINING PROTEIN"/>
    <property type="match status" value="1"/>
</dbReference>
<keyword evidence="8 12" id="KW-0819">tRNA processing</keyword>
<evidence type="ECO:0000313" key="15">
    <source>
        <dbReference type="Proteomes" id="UP000824145"/>
    </source>
</evidence>
<evidence type="ECO:0000256" key="9">
    <source>
        <dbReference type="ARBA" id="ARBA00022723"/>
    </source>
</evidence>
<evidence type="ECO:0000259" key="13">
    <source>
        <dbReference type="PROSITE" id="PS51918"/>
    </source>
</evidence>
<dbReference type="GO" id="GO:0046872">
    <property type="term" value="F:metal ion binding"/>
    <property type="evidence" value="ECO:0007669"/>
    <property type="project" value="UniProtKB-KW"/>
</dbReference>
<keyword evidence="10 12" id="KW-0408">Iron</keyword>
<dbReference type="SUPFAM" id="SSF102114">
    <property type="entry name" value="Radical SAM enzymes"/>
    <property type="match status" value="1"/>
</dbReference>
<evidence type="ECO:0000256" key="4">
    <source>
        <dbReference type="ARBA" id="ARBA00022552"/>
    </source>
</evidence>
<dbReference type="GO" id="GO:0000049">
    <property type="term" value="F:tRNA binding"/>
    <property type="evidence" value="ECO:0007669"/>
    <property type="project" value="UniProtKB-UniRule"/>
</dbReference>
<dbReference type="Proteomes" id="UP000824145">
    <property type="component" value="Unassembled WGS sequence"/>
</dbReference>
<dbReference type="HAMAP" id="MF_01849">
    <property type="entry name" value="RNA_methyltr_RlmN"/>
    <property type="match status" value="1"/>
</dbReference>
<keyword evidence="3 12" id="KW-0963">Cytoplasm</keyword>
<dbReference type="SFLD" id="SFLDS00029">
    <property type="entry name" value="Radical_SAM"/>
    <property type="match status" value="1"/>
</dbReference>
<keyword evidence="6 12" id="KW-0808">Transferase</keyword>
<dbReference type="InterPro" id="IPR027492">
    <property type="entry name" value="RNA_MTrfase_RlmN"/>
</dbReference>
<gene>
    <name evidence="12 14" type="primary">rlmN</name>
    <name evidence="14" type="ORF">IAB07_05510</name>
</gene>
<dbReference type="PROSITE" id="PS51918">
    <property type="entry name" value="RADICAL_SAM"/>
    <property type="match status" value="1"/>
</dbReference>
<accession>A0A9D1SKP7</accession>
<protein>
    <recommendedName>
        <fullName evidence="12">Probable dual-specificity RNA methyltransferase RlmN</fullName>
        <ecNumber evidence="12">2.1.1.192</ecNumber>
    </recommendedName>
    <alternativeName>
        <fullName evidence="12">23S rRNA (adenine(2503)-C(2))-methyltransferase</fullName>
    </alternativeName>
    <alternativeName>
        <fullName evidence="12">23S rRNA m2A2503 methyltransferase</fullName>
    </alternativeName>
    <alternativeName>
        <fullName evidence="12">Ribosomal RNA large subunit methyltransferase N</fullName>
    </alternativeName>
    <alternativeName>
        <fullName evidence="12">tRNA (adenine(37)-C(2))-methyltransferase</fullName>
    </alternativeName>
    <alternativeName>
        <fullName evidence="12">tRNA m2A37 methyltransferase</fullName>
    </alternativeName>
</protein>
<feature type="binding site" evidence="12">
    <location>
        <position position="116"/>
    </location>
    <ligand>
        <name>[4Fe-4S] cluster</name>
        <dbReference type="ChEBI" id="CHEBI:49883"/>
        <note>4Fe-4S-S-AdoMet</note>
    </ligand>
</feature>
<comment type="catalytic activity">
    <reaction evidence="12">
        <text>adenosine(37) in tRNA + 2 reduced [2Fe-2S]-[ferredoxin] + 2 S-adenosyl-L-methionine = 2-methyladenosine(37) in tRNA + 5'-deoxyadenosine + L-methionine + 2 oxidized [2Fe-2S]-[ferredoxin] + S-adenosyl-L-homocysteine</text>
        <dbReference type="Rhea" id="RHEA:43332"/>
        <dbReference type="Rhea" id="RHEA-COMP:10000"/>
        <dbReference type="Rhea" id="RHEA-COMP:10001"/>
        <dbReference type="Rhea" id="RHEA-COMP:10162"/>
        <dbReference type="Rhea" id="RHEA-COMP:10485"/>
        <dbReference type="ChEBI" id="CHEBI:17319"/>
        <dbReference type="ChEBI" id="CHEBI:33737"/>
        <dbReference type="ChEBI" id="CHEBI:33738"/>
        <dbReference type="ChEBI" id="CHEBI:57844"/>
        <dbReference type="ChEBI" id="CHEBI:57856"/>
        <dbReference type="ChEBI" id="CHEBI:59789"/>
        <dbReference type="ChEBI" id="CHEBI:74411"/>
        <dbReference type="ChEBI" id="CHEBI:74497"/>
        <dbReference type="EC" id="2.1.1.192"/>
    </reaction>
</comment>
<dbReference type="Gene3D" id="3.20.20.70">
    <property type="entry name" value="Aldolase class I"/>
    <property type="match status" value="1"/>
</dbReference>
<dbReference type="EC" id="2.1.1.192" evidence="12"/>
<evidence type="ECO:0000256" key="11">
    <source>
        <dbReference type="ARBA" id="ARBA00023014"/>
    </source>
</evidence>
<feature type="binding site" evidence="12">
    <location>
        <position position="189"/>
    </location>
    <ligand>
        <name>S-adenosyl-L-methionine</name>
        <dbReference type="ChEBI" id="CHEBI:59789"/>
    </ligand>
</feature>
<keyword evidence="7 12" id="KW-0949">S-adenosyl-L-methionine</keyword>
<dbReference type="GO" id="GO:0005737">
    <property type="term" value="C:cytoplasm"/>
    <property type="evidence" value="ECO:0007669"/>
    <property type="project" value="UniProtKB-SubCell"/>
</dbReference>
<keyword evidence="4 12" id="KW-0698">rRNA processing</keyword>
<dbReference type="GO" id="GO:0051539">
    <property type="term" value="F:4 iron, 4 sulfur cluster binding"/>
    <property type="evidence" value="ECO:0007669"/>
    <property type="project" value="UniProtKB-UniRule"/>
</dbReference>
<dbReference type="PANTHER" id="PTHR30544">
    <property type="entry name" value="23S RRNA METHYLTRANSFERASE"/>
    <property type="match status" value="1"/>
</dbReference>
<comment type="similarity">
    <text evidence="12">Belongs to the radical SAM superfamily. RlmN family.</text>
</comment>
<feature type="binding site" evidence="12">
    <location>
        <position position="288"/>
    </location>
    <ligand>
        <name>S-adenosyl-L-methionine</name>
        <dbReference type="ChEBI" id="CHEBI:59789"/>
    </ligand>
</feature>
<evidence type="ECO:0000256" key="10">
    <source>
        <dbReference type="ARBA" id="ARBA00023004"/>
    </source>
</evidence>
<dbReference type="InterPro" id="IPR048641">
    <property type="entry name" value="RlmN_N"/>
</dbReference>
<dbReference type="GO" id="GO:0002935">
    <property type="term" value="F:tRNA (adenine(37)-C2)-methyltransferase activity"/>
    <property type="evidence" value="ECO:0007669"/>
    <property type="project" value="UniProtKB-UniRule"/>
</dbReference>
<evidence type="ECO:0000256" key="5">
    <source>
        <dbReference type="ARBA" id="ARBA00022603"/>
    </source>
</evidence>